<name>A0A4S3JET8_9EURO</name>
<dbReference type="VEuPathDB" id="FungiDB:EYZ11_006685"/>
<evidence type="ECO:0000313" key="2">
    <source>
        <dbReference type="Proteomes" id="UP000308092"/>
    </source>
</evidence>
<evidence type="ECO:0000313" key="1">
    <source>
        <dbReference type="EMBL" id="THC93833.1"/>
    </source>
</evidence>
<reference evidence="1 2" key="1">
    <citation type="submission" date="2019-03" db="EMBL/GenBank/DDBJ databases">
        <title>The genome sequence of a newly discovered highly antifungal drug resistant Aspergillus species, Aspergillus tanneri NIH 1004.</title>
        <authorList>
            <person name="Mounaud S."/>
            <person name="Singh I."/>
            <person name="Joardar V."/>
            <person name="Pakala S."/>
            <person name="Pakala S."/>
            <person name="Venepally P."/>
            <person name="Hoover J."/>
            <person name="Nierman W."/>
            <person name="Chung J."/>
            <person name="Losada L."/>
        </authorList>
    </citation>
    <scope>NUCLEOTIDE SEQUENCE [LARGE SCALE GENOMIC DNA]</scope>
    <source>
        <strain evidence="1 2">NIH1004</strain>
    </source>
</reference>
<organism evidence="1 2">
    <name type="scientific">Aspergillus tanneri</name>
    <dbReference type="NCBI Taxonomy" id="1220188"/>
    <lineage>
        <taxon>Eukaryota</taxon>
        <taxon>Fungi</taxon>
        <taxon>Dikarya</taxon>
        <taxon>Ascomycota</taxon>
        <taxon>Pezizomycotina</taxon>
        <taxon>Eurotiomycetes</taxon>
        <taxon>Eurotiomycetidae</taxon>
        <taxon>Eurotiales</taxon>
        <taxon>Aspergillaceae</taxon>
        <taxon>Aspergillus</taxon>
        <taxon>Aspergillus subgen. Circumdati</taxon>
    </lineage>
</organism>
<accession>A0A4S3JET8</accession>
<comment type="caution">
    <text evidence="1">The sequence shown here is derived from an EMBL/GenBank/DDBJ whole genome shotgun (WGS) entry which is preliminary data.</text>
</comment>
<proteinExistence type="predicted"/>
<keyword evidence="2" id="KW-1185">Reference proteome</keyword>
<dbReference type="AlphaFoldDB" id="A0A4S3JET8"/>
<protein>
    <submittedName>
        <fullName evidence="1">Uncharacterized protein</fullName>
    </submittedName>
</protein>
<gene>
    <name evidence="1" type="ORF">EYZ11_006685</name>
</gene>
<sequence>MYSWLTAVVYGEDTEDPVVELFGMVVVHMEVTILCPTVFSEALSQYDTKSNRDE</sequence>
<dbReference type="EMBL" id="SOSA01000241">
    <property type="protein sequence ID" value="THC93833.1"/>
    <property type="molecule type" value="Genomic_DNA"/>
</dbReference>
<dbReference type="Proteomes" id="UP000308092">
    <property type="component" value="Unassembled WGS sequence"/>
</dbReference>